<reference evidence="1 2" key="1">
    <citation type="submission" date="2018-05" db="EMBL/GenBank/DDBJ databases">
        <title>Complete genome sequence of sponge-derived Streptomyces sp. HNM0039.</title>
        <authorList>
            <person name="Huang X."/>
            <person name="Zhou S."/>
        </authorList>
    </citation>
    <scope>NUCLEOTIDE SEQUENCE [LARGE SCALE GENOMIC DNA]</scope>
    <source>
        <strain evidence="1 2">HNM0039</strain>
    </source>
</reference>
<dbReference type="KEGG" id="stir:DDW44_09900"/>
<dbReference type="InterPro" id="IPR049803">
    <property type="entry name" value="RiPP_thiocil-like"/>
</dbReference>
<keyword evidence="2" id="KW-1185">Reference proteome</keyword>
<evidence type="ECO:0000313" key="1">
    <source>
        <dbReference type="EMBL" id="AWI29064.1"/>
    </source>
</evidence>
<evidence type="ECO:0000313" key="2">
    <source>
        <dbReference type="Proteomes" id="UP000244900"/>
    </source>
</evidence>
<sequence>MNDLDLRLDQEMPELEVLPEEYSAGNVSCAATVGSGSCPAMTWGCASTLSSK</sequence>
<proteinExistence type="predicted"/>
<gene>
    <name evidence="1" type="ORF">DDW44_09900</name>
</gene>
<dbReference type="RefSeq" id="WP_017947951.1">
    <property type="nucleotide sequence ID" value="NZ_CP029188.1"/>
</dbReference>
<organism evidence="1 2">
    <name type="scientific">Streptomyces tirandamycinicus</name>
    <dbReference type="NCBI Taxonomy" id="2174846"/>
    <lineage>
        <taxon>Bacteria</taxon>
        <taxon>Bacillati</taxon>
        <taxon>Actinomycetota</taxon>
        <taxon>Actinomycetes</taxon>
        <taxon>Kitasatosporales</taxon>
        <taxon>Streptomycetaceae</taxon>
        <taxon>Streptomyces</taxon>
    </lineage>
</organism>
<dbReference type="EMBL" id="CP029188">
    <property type="protein sequence ID" value="AWI29064.1"/>
    <property type="molecule type" value="Genomic_DNA"/>
</dbReference>
<name>A0A2S1SRL9_9ACTN</name>
<protein>
    <submittedName>
        <fullName evidence="1">Thiocillin family RiPP</fullName>
    </submittedName>
</protein>
<dbReference type="Proteomes" id="UP000244900">
    <property type="component" value="Chromosome"/>
</dbReference>
<dbReference type="NCBIfam" id="NF033482">
    <property type="entry name" value="RiPP_thiocil"/>
    <property type="match status" value="1"/>
</dbReference>
<dbReference type="OrthoDB" id="4269443at2"/>
<accession>A0A2S1SRL9</accession>
<dbReference type="AlphaFoldDB" id="A0A2S1SRL9"/>